<dbReference type="GO" id="GO:0016705">
    <property type="term" value="F:oxidoreductase activity, acting on paired donors, with incorporation or reduction of molecular oxygen"/>
    <property type="evidence" value="ECO:0007669"/>
    <property type="project" value="InterPro"/>
</dbReference>
<reference evidence="4 5" key="1">
    <citation type="submission" date="2019-08" db="EMBL/GenBank/DDBJ databases">
        <title>Subclass B2 metallo-beta lactamase from Pseudomonas synxantha.</title>
        <authorList>
            <person name="Poirel L."/>
            <person name="Palmieri M."/>
            <person name="Masseron A."/>
            <person name="Perreten V."/>
            <person name="Nordman P."/>
        </authorList>
    </citation>
    <scope>NUCLEOTIDE SEQUENCE [LARGE SCALE GENOMIC DNA]</scope>
    <source>
        <strain evidence="4 5">MCP106</strain>
    </source>
</reference>
<dbReference type="GO" id="GO:0004497">
    <property type="term" value="F:monooxygenase activity"/>
    <property type="evidence" value="ECO:0007669"/>
    <property type="project" value="UniProtKB-KW"/>
</dbReference>
<dbReference type="InterPro" id="IPR036661">
    <property type="entry name" value="Luciferase-like_sf"/>
</dbReference>
<dbReference type="RefSeq" id="WP_032877031.1">
    <property type="nucleotide sequence ID" value="NZ_LR027557.1"/>
</dbReference>
<name>A0A5D3GJW9_9PSED</name>
<dbReference type="AlphaFoldDB" id="A0A5D3GJW9"/>
<keyword evidence="1" id="KW-0560">Oxidoreductase</keyword>
<keyword evidence="2" id="KW-0503">Monooxygenase</keyword>
<dbReference type="Gene3D" id="3.20.20.30">
    <property type="entry name" value="Luciferase-like domain"/>
    <property type="match status" value="1"/>
</dbReference>
<evidence type="ECO:0000259" key="3">
    <source>
        <dbReference type="Pfam" id="PF00296"/>
    </source>
</evidence>
<comment type="caution">
    <text evidence="4">The sequence shown here is derived from an EMBL/GenBank/DDBJ whole genome shotgun (WGS) entry which is preliminary data.</text>
</comment>
<dbReference type="InterPro" id="IPR050766">
    <property type="entry name" value="Bact_Lucif_Oxidored"/>
</dbReference>
<gene>
    <name evidence="4" type="ORF">FXO26_00375</name>
</gene>
<dbReference type="PANTHER" id="PTHR30137:SF8">
    <property type="entry name" value="BLR5498 PROTEIN"/>
    <property type="match status" value="1"/>
</dbReference>
<dbReference type="GO" id="GO:0005829">
    <property type="term" value="C:cytosol"/>
    <property type="evidence" value="ECO:0007669"/>
    <property type="project" value="TreeGrafter"/>
</dbReference>
<protein>
    <submittedName>
        <fullName evidence="4">LLM class flavin-dependent oxidoreductase</fullName>
    </submittedName>
</protein>
<evidence type="ECO:0000256" key="1">
    <source>
        <dbReference type="ARBA" id="ARBA00023002"/>
    </source>
</evidence>
<dbReference type="SUPFAM" id="SSF51679">
    <property type="entry name" value="Bacterial luciferase-like"/>
    <property type="match status" value="1"/>
</dbReference>
<dbReference type="InterPro" id="IPR011251">
    <property type="entry name" value="Luciferase-like_dom"/>
</dbReference>
<evidence type="ECO:0000256" key="2">
    <source>
        <dbReference type="ARBA" id="ARBA00023033"/>
    </source>
</evidence>
<proteinExistence type="predicted"/>
<dbReference type="PANTHER" id="PTHR30137">
    <property type="entry name" value="LUCIFERASE-LIKE MONOOXYGENASE"/>
    <property type="match status" value="1"/>
</dbReference>
<reference evidence="4 5" key="2">
    <citation type="submission" date="2019-08" db="EMBL/GenBank/DDBJ databases">
        <authorList>
            <person name="Brilhante M."/>
            <person name="Perreten V."/>
        </authorList>
    </citation>
    <scope>NUCLEOTIDE SEQUENCE [LARGE SCALE GENOMIC DNA]</scope>
    <source>
        <strain evidence="4 5">MCP106</strain>
    </source>
</reference>
<feature type="domain" description="Luciferase-like" evidence="3">
    <location>
        <begin position="23"/>
        <end position="335"/>
    </location>
</feature>
<dbReference type="Proteomes" id="UP000324029">
    <property type="component" value="Unassembled WGS sequence"/>
</dbReference>
<dbReference type="EMBL" id="VSRO01000001">
    <property type="protein sequence ID" value="TYK59605.1"/>
    <property type="molecule type" value="Genomic_DNA"/>
</dbReference>
<evidence type="ECO:0000313" key="4">
    <source>
        <dbReference type="EMBL" id="TYK59605.1"/>
    </source>
</evidence>
<organism evidence="4 5">
    <name type="scientific">Pseudomonas synxantha</name>
    <dbReference type="NCBI Taxonomy" id="47883"/>
    <lineage>
        <taxon>Bacteria</taxon>
        <taxon>Pseudomonadati</taxon>
        <taxon>Pseudomonadota</taxon>
        <taxon>Gammaproteobacteria</taxon>
        <taxon>Pseudomonadales</taxon>
        <taxon>Pseudomonadaceae</taxon>
        <taxon>Pseudomonas</taxon>
    </lineage>
</organism>
<evidence type="ECO:0000313" key="5">
    <source>
        <dbReference type="Proteomes" id="UP000324029"/>
    </source>
</evidence>
<dbReference type="InterPro" id="IPR024011">
    <property type="entry name" value="Biosynth_lucif-like_mOase_dom"/>
</dbReference>
<accession>A0A5D3GJW9</accession>
<sequence>MSVEQLLGLGVTNAARAPRQPAFSLLFFSDVREDISASEKYEFARSLTLFGDAQGFEAVYFPERHFHEFGAIYPDSAVMAASLIPQTRHIRFRTAGISLPLHHPARVVESWSMNDVLSGGRVDLGFGSGWSRPDFLLAPHAYEDRREVMWQRIEQVRRLWAGERLSFPGPGGDPVSVVTFPRPLQTSLNVWILVAQNTESFIAAGKAGFNVFTMLYGIDLPDLAEKIGLYRQARRDAGFDPASGRVTLMLHTLVGPDSAWVRRAVEAPFKDYIRSSLVAHMKARATPDGRPLDATEQENVLQYAFERYYETGALFGTVDEVRYRVGQVLETGVDEIACLMDFGVDYAVVHQSLPYLEQLVASFQERSAQ</sequence>
<dbReference type="Pfam" id="PF00296">
    <property type="entry name" value="Bac_luciferase"/>
    <property type="match status" value="1"/>
</dbReference>
<dbReference type="NCBIfam" id="TIGR04020">
    <property type="entry name" value="seco_metab_LLM"/>
    <property type="match status" value="1"/>
</dbReference>